<evidence type="ECO:0000313" key="1">
    <source>
        <dbReference type="EMBL" id="GAC42878.1"/>
    </source>
</evidence>
<proteinExistence type="predicted"/>
<accession>M9M615</accession>
<keyword evidence="1" id="KW-0418">Kinase</keyword>
<sequence length="73" mass="8439">MRNIEKYYGFRNKISVMLLHDLFNPKQGSEAGMDAIWERYAGLDVHQENVVACVWAGSLAKKPKQEIKTLMRL</sequence>
<dbReference type="GO" id="GO:0016301">
    <property type="term" value="F:kinase activity"/>
    <property type="evidence" value="ECO:0007669"/>
    <property type="project" value="UniProtKB-KW"/>
</dbReference>
<name>M9M615_PAEPP</name>
<dbReference type="EMBL" id="BALG01000160">
    <property type="protein sequence ID" value="GAC42878.1"/>
    <property type="molecule type" value="Genomic_DNA"/>
</dbReference>
<keyword evidence="1" id="KW-0808">Transferase</keyword>
<dbReference type="AlphaFoldDB" id="M9M615"/>
<comment type="caution">
    <text evidence="1">The sequence shown here is derived from an EMBL/GenBank/DDBJ whole genome shotgun (WGS) entry which is preliminary data.</text>
</comment>
<dbReference type="Proteomes" id="UP000029453">
    <property type="component" value="Unassembled WGS sequence"/>
</dbReference>
<organism evidence="1 2">
    <name type="scientific">Paenibacillus popilliae ATCC 14706</name>
    <dbReference type="NCBI Taxonomy" id="1212764"/>
    <lineage>
        <taxon>Bacteria</taxon>
        <taxon>Bacillati</taxon>
        <taxon>Bacillota</taxon>
        <taxon>Bacilli</taxon>
        <taxon>Bacillales</taxon>
        <taxon>Paenibacillaceae</taxon>
        <taxon>Paenibacillus</taxon>
    </lineage>
</organism>
<gene>
    <name evidence="1" type="ORF">PPOP_2239</name>
</gene>
<reference evidence="1 2" key="1">
    <citation type="submission" date="2012-10" db="EMBL/GenBank/DDBJ databases">
        <title>Draft Genome Sequence of Paenibacillus popilliae ATCC 14706T.</title>
        <authorList>
            <person name="Iiyama K."/>
            <person name="Mori K."/>
            <person name="Mon H."/>
            <person name="Chieda Y."/>
            <person name="Lee J.M."/>
            <person name="Kusakabe T."/>
            <person name="Tashiro K."/>
            <person name="Asano S."/>
            <person name="Yasunaga-Aoki C."/>
            <person name="Shimizu S."/>
        </authorList>
    </citation>
    <scope>NUCLEOTIDE SEQUENCE [LARGE SCALE GENOMIC DNA]</scope>
    <source>
        <strain evidence="1 2">ATCC 14706</strain>
    </source>
</reference>
<keyword evidence="2" id="KW-1185">Reference proteome</keyword>
<evidence type="ECO:0000313" key="2">
    <source>
        <dbReference type="Proteomes" id="UP000029453"/>
    </source>
</evidence>
<protein>
    <submittedName>
        <fullName evidence="1">Signal transduction histidine kinase</fullName>
    </submittedName>
</protein>